<keyword evidence="2" id="KW-0812">Transmembrane</keyword>
<feature type="compositionally biased region" description="Low complexity" evidence="1">
    <location>
        <begin position="191"/>
        <end position="224"/>
    </location>
</feature>
<dbReference type="EMBL" id="LM676427">
    <property type="protein sequence ID" value="CEP26944.1"/>
    <property type="molecule type" value="Genomic_DNA"/>
</dbReference>
<evidence type="ECO:0000256" key="1">
    <source>
        <dbReference type="SAM" id="MobiDB-lite"/>
    </source>
</evidence>
<feature type="region of interest" description="Disordered" evidence="1">
    <location>
        <begin position="1"/>
        <end position="48"/>
    </location>
</feature>
<proteinExistence type="predicted"/>
<organism evidence="3">
    <name type="scientific">Propionibacterium freudenreichii subsp. freudenreichii</name>
    <dbReference type="NCBI Taxonomy" id="66712"/>
    <lineage>
        <taxon>Bacteria</taxon>
        <taxon>Bacillati</taxon>
        <taxon>Actinomycetota</taxon>
        <taxon>Actinomycetes</taxon>
        <taxon>Propionibacteriales</taxon>
        <taxon>Propionibacteriaceae</taxon>
        <taxon>Propionibacterium</taxon>
    </lineage>
</organism>
<evidence type="ECO:0000313" key="3">
    <source>
        <dbReference type="EMBL" id="CEP26944.1"/>
    </source>
</evidence>
<feature type="region of interest" description="Disordered" evidence="1">
    <location>
        <begin position="191"/>
        <end position="229"/>
    </location>
</feature>
<gene>
    <name evidence="3" type="ORF">PFCIRM138_11050</name>
</gene>
<dbReference type="AlphaFoldDB" id="A0A0B7NZQ5"/>
<reference evidence="3" key="1">
    <citation type="submission" date="2014-08" db="EMBL/GenBank/DDBJ databases">
        <authorList>
            <person name="Falentin Helene"/>
        </authorList>
    </citation>
    <scope>NUCLEOTIDE SEQUENCE</scope>
</reference>
<feature type="compositionally biased region" description="Polar residues" evidence="1">
    <location>
        <begin position="36"/>
        <end position="48"/>
    </location>
</feature>
<accession>A0A0B7NZQ5</accession>
<evidence type="ECO:0000256" key="2">
    <source>
        <dbReference type="SAM" id="Phobius"/>
    </source>
</evidence>
<feature type="transmembrane region" description="Helical" evidence="2">
    <location>
        <begin position="158"/>
        <end position="185"/>
    </location>
</feature>
<protein>
    <submittedName>
        <fullName evidence="3">Uncharacterized protein</fullName>
    </submittedName>
</protein>
<keyword evidence="2" id="KW-1133">Transmembrane helix</keyword>
<sequence length="356" mass="37090">MRDEWLRQFRATQGRDPSPEEFLTAQQAGFPVRTPVQPQTPAQSQTPDTRWLAAFRASQGRLPSTQEFAAARAAGFPVGSAEPTTPGRPPMGDEPTQIIPPAPGTAWSAQGFQPTRPVQPVRPIAVPPTQWPGQPVPPVAAPPGGDGRTPLYRRPWALVVYVVVVALIAAGICFGIPGTGIHGLLNAPAATPSPSAGAASPSARSSASASPSRSASSASPSATPDGGTVVQSIQGVLDQATADRTGLAGAINSCDVAALGTITDNRAREIDALRSVEATRIPNGQQLVTDLITALASSQSADQQYLSWAQGGCQGTYPDFPSNADATARKNDFARVWNSSIVGTYSQARQVDPNEF</sequence>
<name>A0A0B7NZQ5_PROFF</name>
<keyword evidence="2" id="KW-0472">Membrane</keyword>